<keyword evidence="1" id="KW-0732">Signal</keyword>
<feature type="signal peptide" evidence="1">
    <location>
        <begin position="1"/>
        <end position="29"/>
    </location>
</feature>
<keyword evidence="4" id="KW-1185">Reference proteome</keyword>
<dbReference type="Proteomes" id="UP001597277">
    <property type="component" value="Unassembled WGS sequence"/>
</dbReference>
<name>A0ABW4LA66_9MICO</name>
<comment type="caution">
    <text evidence="3">The sequence shown here is derived from an EMBL/GenBank/DDBJ whole genome shotgun (WGS) entry which is preliminary data.</text>
</comment>
<organism evidence="3 4">
    <name type="scientific">Georgenia deserti</name>
    <dbReference type="NCBI Taxonomy" id="2093781"/>
    <lineage>
        <taxon>Bacteria</taxon>
        <taxon>Bacillati</taxon>
        <taxon>Actinomycetota</taxon>
        <taxon>Actinomycetes</taxon>
        <taxon>Micrococcales</taxon>
        <taxon>Bogoriellaceae</taxon>
        <taxon>Georgenia</taxon>
    </lineage>
</organism>
<sequence>MPHRRLLGTAVAAAAAFGLLAVASPAAVASSSQPEDREPLRVASYNVSLNRADEGQLISDLERGDDQAAAIAQVLQTVRPDVVLLNEFDYDADGEALDLFRSDYLEEGQHGEDPIEYEYAYTAPVNTGVDSGFDLDNDGRTGTPDDALGFGEFPGQYGMVLLSRYPIETDDVRTFQDFRWQDMPGALLPGDPGTDATGDWYSDEELATLPLSSKSHWDVPVRVGRTTVHVLAAHPTPPTFDGPEDRNGRRNHDEIRFWADYVASPARSSYIYDDDGVSGGLQPGSRFVVVGDYNADPHDGDSVDGAIRQLLDSPRINDPEPTSDGAVEASELQGGANIYHEGDPALDTADFDDSAPGNLRSDYALPSKNLPVSHSGVYWPAANEPGSELTGVAPFPTSDHRPVWVDLLVPGLR</sequence>
<evidence type="ECO:0000313" key="4">
    <source>
        <dbReference type="Proteomes" id="UP001597277"/>
    </source>
</evidence>
<reference evidence="4" key="1">
    <citation type="journal article" date="2019" name="Int. J. Syst. Evol. Microbiol.">
        <title>The Global Catalogue of Microorganisms (GCM) 10K type strain sequencing project: providing services to taxonomists for standard genome sequencing and annotation.</title>
        <authorList>
            <consortium name="The Broad Institute Genomics Platform"/>
            <consortium name="The Broad Institute Genome Sequencing Center for Infectious Disease"/>
            <person name="Wu L."/>
            <person name="Ma J."/>
        </authorList>
    </citation>
    <scope>NUCLEOTIDE SEQUENCE [LARGE SCALE GENOMIC DNA]</scope>
    <source>
        <strain evidence="4">JCM 17130</strain>
    </source>
</reference>
<feature type="domain" description="Endonuclease/exonuclease/phosphatase" evidence="2">
    <location>
        <begin position="43"/>
        <end position="400"/>
    </location>
</feature>
<evidence type="ECO:0000313" key="3">
    <source>
        <dbReference type="EMBL" id="MFD1719743.1"/>
    </source>
</evidence>
<dbReference type="GO" id="GO:0004519">
    <property type="term" value="F:endonuclease activity"/>
    <property type="evidence" value="ECO:0007669"/>
    <property type="project" value="UniProtKB-KW"/>
</dbReference>
<dbReference type="InterPro" id="IPR005135">
    <property type="entry name" value="Endo/exonuclease/phosphatase"/>
</dbReference>
<evidence type="ECO:0000256" key="1">
    <source>
        <dbReference type="SAM" id="SignalP"/>
    </source>
</evidence>
<accession>A0ABW4LA66</accession>
<evidence type="ECO:0000259" key="2">
    <source>
        <dbReference type="Pfam" id="PF03372"/>
    </source>
</evidence>
<dbReference type="InterPro" id="IPR036691">
    <property type="entry name" value="Endo/exonu/phosph_ase_sf"/>
</dbReference>
<dbReference type="RefSeq" id="WP_388010651.1">
    <property type="nucleotide sequence ID" value="NZ_JBHUEE010000013.1"/>
</dbReference>
<dbReference type="Gene3D" id="3.60.10.10">
    <property type="entry name" value="Endonuclease/exonuclease/phosphatase"/>
    <property type="match status" value="1"/>
</dbReference>
<protein>
    <submittedName>
        <fullName evidence="3">Endonuclease/exonuclease/phosphatase family protein</fullName>
    </submittedName>
</protein>
<dbReference type="SUPFAM" id="SSF56219">
    <property type="entry name" value="DNase I-like"/>
    <property type="match status" value="1"/>
</dbReference>
<keyword evidence="3" id="KW-0540">Nuclease</keyword>
<gene>
    <name evidence="3" type="ORF">ACFSE6_18010</name>
</gene>
<keyword evidence="3" id="KW-0378">Hydrolase</keyword>
<proteinExistence type="predicted"/>
<dbReference type="Pfam" id="PF03372">
    <property type="entry name" value="Exo_endo_phos"/>
    <property type="match status" value="1"/>
</dbReference>
<feature type="chain" id="PRO_5045419040" evidence="1">
    <location>
        <begin position="30"/>
        <end position="413"/>
    </location>
</feature>
<keyword evidence="3" id="KW-0255">Endonuclease</keyword>
<dbReference type="EMBL" id="JBHUEE010000013">
    <property type="protein sequence ID" value="MFD1719743.1"/>
    <property type="molecule type" value="Genomic_DNA"/>
</dbReference>